<comment type="caution">
    <text evidence="5">The sequence shown here is derived from an EMBL/GenBank/DDBJ whole genome shotgun (WGS) entry which is preliminary data.</text>
</comment>
<sequence>MSFRSMFQDVREAMDHVHLSGCLKEKTLENLEKYVVKDPRVPLLLSRMKEVGKVFLATNSDYTYTDAIMSYLFDFSDGDKDTPQRPWRSYFDLIVVDTRKPLFFAEGTVLRQVDTDTGKLRIGTYTGPLQHCAVYSGGK</sequence>
<feature type="non-terminal residue" evidence="5">
    <location>
        <position position="1"/>
    </location>
</feature>
<organism evidence="5 6">
    <name type="scientific">Scytalopus superciliaris</name>
    <dbReference type="NCBI Taxonomy" id="312124"/>
    <lineage>
        <taxon>Eukaryota</taxon>
        <taxon>Metazoa</taxon>
        <taxon>Chordata</taxon>
        <taxon>Craniata</taxon>
        <taxon>Vertebrata</taxon>
        <taxon>Euteleostomi</taxon>
        <taxon>Archelosauria</taxon>
        <taxon>Archosauria</taxon>
        <taxon>Dinosauria</taxon>
        <taxon>Saurischia</taxon>
        <taxon>Theropoda</taxon>
        <taxon>Coelurosauria</taxon>
        <taxon>Aves</taxon>
        <taxon>Neognathae</taxon>
        <taxon>Neoaves</taxon>
        <taxon>Telluraves</taxon>
        <taxon>Australaves</taxon>
        <taxon>Passeriformes</taxon>
        <taxon>Rhinocryptidae</taxon>
        <taxon>Scytalopus</taxon>
    </lineage>
</organism>
<comment type="similarity">
    <text evidence="1">Belongs to the 5'(3')-deoxyribonucleotidase family.</text>
</comment>
<dbReference type="GO" id="GO:0046872">
    <property type="term" value="F:metal ion binding"/>
    <property type="evidence" value="ECO:0007669"/>
    <property type="project" value="UniProtKB-KW"/>
</dbReference>
<feature type="non-terminal residue" evidence="5">
    <location>
        <position position="139"/>
    </location>
</feature>
<dbReference type="Proteomes" id="UP000580825">
    <property type="component" value="Unassembled WGS sequence"/>
</dbReference>
<proteinExistence type="inferred from homology"/>
<dbReference type="PANTHER" id="PTHR12103">
    <property type="entry name" value="5'-NUCLEOTIDASE DOMAIN-CONTAINING"/>
    <property type="match status" value="1"/>
</dbReference>
<reference evidence="5 6" key="1">
    <citation type="submission" date="2019-09" db="EMBL/GenBank/DDBJ databases">
        <title>Bird 10,000 Genomes (B10K) Project - Family phase.</title>
        <authorList>
            <person name="Zhang G."/>
        </authorList>
    </citation>
    <scope>NUCLEOTIDE SEQUENCE [LARGE SCALE GENOMIC DNA]</scope>
    <source>
        <strain evidence="5">B10K-DU-002-46</strain>
        <tissue evidence="5">Muscle</tissue>
    </source>
</reference>
<evidence type="ECO:0000313" key="5">
    <source>
        <dbReference type="EMBL" id="NXP28526.1"/>
    </source>
</evidence>
<keyword evidence="4" id="KW-0460">Magnesium</keyword>
<protein>
    <submittedName>
        <fullName evidence="5">5NTC nucleotidase</fullName>
    </submittedName>
</protein>
<name>A0A7L1Z0R3_9PASS</name>
<dbReference type="InterPro" id="IPR036412">
    <property type="entry name" value="HAD-like_sf"/>
</dbReference>
<keyword evidence="2" id="KW-0479">Metal-binding</keyword>
<keyword evidence="3" id="KW-0378">Hydrolase</keyword>
<dbReference type="InterPro" id="IPR023214">
    <property type="entry name" value="HAD_sf"/>
</dbReference>
<keyword evidence="6" id="KW-1185">Reference proteome</keyword>
<dbReference type="InterPro" id="IPR008380">
    <property type="entry name" value="HAD-SF_hydro_IG_5-nucl"/>
</dbReference>
<evidence type="ECO:0000256" key="3">
    <source>
        <dbReference type="ARBA" id="ARBA00022801"/>
    </source>
</evidence>
<dbReference type="PANTHER" id="PTHR12103:SF18">
    <property type="entry name" value="5'-NUCLEOTIDASE DOMAIN-CONTAINING PROTEIN 4"/>
    <property type="match status" value="1"/>
</dbReference>
<gene>
    <name evidence="5" type="primary">Nt5c2_1</name>
    <name evidence="5" type="ORF">SCYSUP_R11642</name>
</gene>
<dbReference type="Gene3D" id="3.40.50.1000">
    <property type="entry name" value="HAD superfamily/HAD-like"/>
    <property type="match status" value="1"/>
</dbReference>
<dbReference type="SUPFAM" id="SSF56784">
    <property type="entry name" value="HAD-like"/>
    <property type="match status" value="1"/>
</dbReference>
<evidence type="ECO:0000313" key="6">
    <source>
        <dbReference type="Proteomes" id="UP000580825"/>
    </source>
</evidence>
<accession>A0A7L1Z0R3</accession>
<dbReference type="AlphaFoldDB" id="A0A7L1Z0R3"/>
<evidence type="ECO:0000256" key="4">
    <source>
        <dbReference type="ARBA" id="ARBA00022842"/>
    </source>
</evidence>
<evidence type="ECO:0000256" key="2">
    <source>
        <dbReference type="ARBA" id="ARBA00022723"/>
    </source>
</evidence>
<evidence type="ECO:0000256" key="1">
    <source>
        <dbReference type="ARBA" id="ARBA00009589"/>
    </source>
</evidence>
<dbReference type="GO" id="GO:0008253">
    <property type="term" value="F:5'-nucleotidase activity"/>
    <property type="evidence" value="ECO:0007669"/>
    <property type="project" value="TreeGrafter"/>
</dbReference>
<dbReference type="EMBL" id="VXBX01008926">
    <property type="protein sequence ID" value="NXP28526.1"/>
    <property type="molecule type" value="Genomic_DNA"/>
</dbReference>
<dbReference type="Pfam" id="PF05761">
    <property type="entry name" value="5_nucleotid"/>
    <property type="match status" value="1"/>
</dbReference>